<name>A0ABR1JWS4_9AGAR</name>
<dbReference type="Proteomes" id="UP001498398">
    <property type="component" value="Unassembled WGS sequence"/>
</dbReference>
<evidence type="ECO:0000256" key="1">
    <source>
        <dbReference type="SAM" id="MobiDB-lite"/>
    </source>
</evidence>
<gene>
    <name evidence="2" type="ORF">VKT23_004476</name>
</gene>
<feature type="region of interest" description="Disordered" evidence="1">
    <location>
        <begin position="48"/>
        <end position="75"/>
    </location>
</feature>
<evidence type="ECO:0000313" key="3">
    <source>
        <dbReference type="Proteomes" id="UP001498398"/>
    </source>
</evidence>
<proteinExistence type="predicted"/>
<dbReference type="EMBL" id="JBANRG010000004">
    <property type="protein sequence ID" value="KAK7467422.1"/>
    <property type="molecule type" value="Genomic_DNA"/>
</dbReference>
<protein>
    <submittedName>
        <fullName evidence="2">Uncharacterized protein</fullName>
    </submittedName>
</protein>
<evidence type="ECO:0000313" key="2">
    <source>
        <dbReference type="EMBL" id="KAK7467422.1"/>
    </source>
</evidence>
<accession>A0ABR1JWS4</accession>
<sequence length="116" mass="13103">MNAWTNLVCDPPQADLQESSRVRTLHILVEHLTTDNDPEGLAVREDGSVMRELEEPEEDEEVPAGTVTGENDGGRYFDCGSGKRRVKRPAVWYGKDWEFNTAPEADDDMDDKTYSK</sequence>
<organism evidence="2 3">
    <name type="scientific">Marasmiellus scandens</name>
    <dbReference type="NCBI Taxonomy" id="2682957"/>
    <lineage>
        <taxon>Eukaryota</taxon>
        <taxon>Fungi</taxon>
        <taxon>Dikarya</taxon>
        <taxon>Basidiomycota</taxon>
        <taxon>Agaricomycotina</taxon>
        <taxon>Agaricomycetes</taxon>
        <taxon>Agaricomycetidae</taxon>
        <taxon>Agaricales</taxon>
        <taxon>Marasmiineae</taxon>
        <taxon>Omphalotaceae</taxon>
        <taxon>Marasmiellus</taxon>
    </lineage>
</organism>
<reference evidence="2 3" key="1">
    <citation type="submission" date="2024-01" db="EMBL/GenBank/DDBJ databases">
        <title>A draft genome for the cacao thread blight pathogen Marasmiellus scandens.</title>
        <authorList>
            <person name="Baruah I.K."/>
            <person name="Leung J."/>
            <person name="Bukari Y."/>
            <person name="Amoako-Attah I."/>
            <person name="Meinhardt L.W."/>
            <person name="Bailey B.A."/>
            <person name="Cohen S.P."/>
        </authorList>
    </citation>
    <scope>NUCLEOTIDE SEQUENCE [LARGE SCALE GENOMIC DNA]</scope>
    <source>
        <strain evidence="2 3">GH-19</strain>
    </source>
</reference>
<comment type="caution">
    <text evidence="2">The sequence shown here is derived from an EMBL/GenBank/DDBJ whole genome shotgun (WGS) entry which is preliminary data.</text>
</comment>
<keyword evidence="3" id="KW-1185">Reference proteome</keyword>